<dbReference type="GO" id="GO:0045667">
    <property type="term" value="P:regulation of osteoblast differentiation"/>
    <property type="evidence" value="ECO:0007669"/>
    <property type="project" value="TreeGrafter"/>
</dbReference>
<dbReference type="PROSITE" id="PS00282">
    <property type="entry name" value="KAZAL_1"/>
    <property type="match status" value="1"/>
</dbReference>
<accession>A0A9D3WYB1</accession>
<protein>
    <recommendedName>
        <fullName evidence="4">Kazal-like domain-containing protein</fullName>
    </recommendedName>
</protein>
<dbReference type="EMBL" id="JAHDVG010000485">
    <property type="protein sequence ID" value="KAH1169391.1"/>
    <property type="molecule type" value="Genomic_DNA"/>
</dbReference>
<dbReference type="GO" id="GO:0030154">
    <property type="term" value="P:cell differentiation"/>
    <property type="evidence" value="ECO:0007669"/>
    <property type="project" value="InterPro"/>
</dbReference>
<dbReference type="PROSITE" id="PS51465">
    <property type="entry name" value="KAZAL_2"/>
    <property type="match status" value="1"/>
</dbReference>
<reference evidence="5" key="1">
    <citation type="submission" date="2021-09" db="EMBL/GenBank/DDBJ databases">
        <title>The genome of Mauremys mutica provides insights into the evolution of semi-aquatic lifestyle.</title>
        <authorList>
            <person name="Gong S."/>
            <person name="Gao Y."/>
        </authorList>
    </citation>
    <scope>NUCLEOTIDE SEQUENCE</scope>
    <source>
        <strain evidence="5">MM-2020</strain>
        <tissue evidence="5">Muscle</tissue>
    </source>
</reference>
<evidence type="ECO:0000256" key="3">
    <source>
        <dbReference type="SAM" id="SignalP"/>
    </source>
</evidence>
<keyword evidence="3" id="KW-0732">Signal</keyword>
<dbReference type="InterPro" id="IPR036058">
    <property type="entry name" value="Kazal_dom_sf"/>
</dbReference>
<feature type="signal peptide" evidence="3">
    <location>
        <begin position="1"/>
        <end position="29"/>
    </location>
</feature>
<dbReference type="SUPFAM" id="SSF100895">
    <property type="entry name" value="Kazal-type serine protease inhibitors"/>
    <property type="match status" value="1"/>
</dbReference>
<evidence type="ECO:0000313" key="6">
    <source>
        <dbReference type="Proteomes" id="UP000827986"/>
    </source>
</evidence>
<feature type="chain" id="PRO_5039271643" description="Kazal-like domain-containing protein" evidence="3">
    <location>
        <begin position="30"/>
        <end position="304"/>
    </location>
</feature>
<feature type="compositionally biased region" description="Basic residues" evidence="2">
    <location>
        <begin position="196"/>
        <end position="209"/>
    </location>
</feature>
<dbReference type="AlphaFoldDB" id="A0A9D3WYB1"/>
<feature type="compositionally biased region" description="Basic and acidic residues" evidence="2">
    <location>
        <begin position="164"/>
        <end position="183"/>
    </location>
</feature>
<evidence type="ECO:0000256" key="2">
    <source>
        <dbReference type="SAM" id="MobiDB-lite"/>
    </source>
</evidence>
<feature type="compositionally biased region" description="Basic and acidic residues" evidence="2">
    <location>
        <begin position="130"/>
        <end position="141"/>
    </location>
</feature>
<feature type="domain" description="Kazal-like" evidence="4">
    <location>
        <begin position="36"/>
        <end position="110"/>
    </location>
</feature>
<keyword evidence="6" id="KW-1185">Reference proteome</keyword>
<organism evidence="5 6">
    <name type="scientific">Mauremys mutica</name>
    <name type="common">yellowpond turtle</name>
    <dbReference type="NCBI Taxonomy" id="74926"/>
    <lineage>
        <taxon>Eukaryota</taxon>
        <taxon>Metazoa</taxon>
        <taxon>Chordata</taxon>
        <taxon>Craniata</taxon>
        <taxon>Vertebrata</taxon>
        <taxon>Euteleostomi</taxon>
        <taxon>Archelosauria</taxon>
        <taxon>Testudinata</taxon>
        <taxon>Testudines</taxon>
        <taxon>Cryptodira</taxon>
        <taxon>Durocryptodira</taxon>
        <taxon>Testudinoidea</taxon>
        <taxon>Geoemydidae</taxon>
        <taxon>Geoemydinae</taxon>
        <taxon>Mauremys</taxon>
    </lineage>
</organism>
<evidence type="ECO:0000259" key="4">
    <source>
        <dbReference type="PROSITE" id="PS51465"/>
    </source>
</evidence>
<evidence type="ECO:0000256" key="1">
    <source>
        <dbReference type="ARBA" id="ARBA00023157"/>
    </source>
</evidence>
<sequence>MHSCAGITMTVRMLGALTALFLLLAQCGAGPREGGVPRAPACEHAALAPACPLNYSPVCGTDGNSYSNECMLCARRSYHNQTPGQSAIGSQTLHLVCLTVAVHREGNCASEMVKLQECFQSGNPSNKLQRKMEGLEKDHPYSESSQQPPPAREEYTVPGAITHRLRDRELLRKRKAEAQEKDTAQWVLGARGTSKGPKRGRGAGRRRGRQQGTEPEPQPEVQEEVEKEPPEKAQASPGHHEEEPALSVAQELFGGTQQEVVEDTLHPAEHGEEPKSEEAGTSEALNIPLENDHTDNGYYPSVLF</sequence>
<comment type="caution">
    <text evidence="5">The sequence shown here is derived from an EMBL/GenBank/DDBJ whole genome shotgun (WGS) entry which is preliminary data.</text>
</comment>
<feature type="region of interest" description="Disordered" evidence="2">
    <location>
        <begin position="121"/>
        <end position="304"/>
    </location>
</feature>
<name>A0A9D3WYB1_9SAUR</name>
<dbReference type="Gene3D" id="3.30.60.30">
    <property type="match status" value="1"/>
</dbReference>
<dbReference type="Proteomes" id="UP000827986">
    <property type="component" value="Unassembled WGS sequence"/>
</dbReference>
<dbReference type="Pfam" id="PF00050">
    <property type="entry name" value="Kazal_1"/>
    <property type="match status" value="1"/>
</dbReference>
<dbReference type="PANTHER" id="PTHR15993:SF6">
    <property type="entry name" value="HEMOGEN"/>
    <property type="match status" value="1"/>
</dbReference>
<dbReference type="InterPro" id="IPR033272">
    <property type="entry name" value="Hemogen"/>
</dbReference>
<feature type="compositionally biased region" description="Basic and acidic residues" evidence="2">
    <location>
        <begin position="263"/>
        <end position="278"/>
    </location>
</feature>
<keyword evidence="1" id="KW-1015">Disulfide bond</keyword>
<proteinExistence type="predicted"/>
<dbReference type="InterPro" id="IPR002350">
    <property type="entry name" value="Kazal_dom"/>
</dbReference>
<evidence type="ECO:0000313" key="5">
    <source>
        <dbReference type="EMBL" id="KAH1169391.1"/>
    </source>
</evidence>
<gene>
    <name evidence="5" type="ORF">KIL84_013981</name>
</gene>
<dbReference type="PANTHER" id="PTHR15993">
    <property type="entry name" value="HEMOGEN"/>
    <property type="match status" value="1"/>
</dbReference>
<dbReference type="SMART" id="SM00280">
    <property type="entry name" value="KAZAL"/>
    <property type="match status" value="1"/>
</dbReference>
<dbReference type="GO" id="GO:0005654">
    <property type="term" value="C:nucleoplasm"/>
    <property type="evidence" value="ECO:0007669"/>
    <property type="project" value="TreeGrafter"/>
</dbReference>